<dbReference type="GO" id="GO:0034080">
    <property type="term" value="P:CENP-A containing chromatin assembly"/>
    <property type="evidence" value="ECO:0007669"/>
    <property type="project" value="TreeGrafter"/>
</dbReference>
<evidence type="ECO:0000259" key="12">
    <source>
        <dbReference type="PROSITE" id="PS51793"/>
    </source>
</evidence>
<accession>A0A317XNN7</accession>
<dbReference type="Pfam" id="PF03226">
    <property type="entry name" value="Yippee-Mis18"/>
    <property type="match status" value="1"/>
</dbReference>
<dbReference type="EMBL" id="KZ819195">
    <property type="protein sequence ID" value="PWY99479.1"/>
    <property type="molecule type" value="Genomic_DNA"/>
</dbReference>
<protein>
    <recommendedName>
        <fullName evidence="12">Mis18 domain-containing protein</fullName>
    </recommendedName>
</protein>
<dbReference type="OrthoDB" id="74210at2759"/>
<dbReference type="PANTHER" id="PTHR16431:SF1">
    <property type="entry name" value="NEUROGENIC PROTEIN MASTERMIND"/>
    <property type="match status" value="1"/>
</dbReference>
<feature type="region of interest" description="Disordered" evidence="11">
    <location>
        <begin position="35"/>
        <end position="63"/>
    </location>
</feature>
<dbReference type="InParanoid" id="A0A317XNN7"/>
<feature type="compositionally biased region" description="Polar residues" evidence="11">
    <location>
        <begin position="125"/>
        <end position="138"/>
    </location>
</feature>
<feature type="domain" description="Mis18" evidence="12">
    <location>
        <begin position="234"/>
        <end position="333"/>
    </location>
</feature>
<evidence type="ECO:0000256" key="4">
    <source>
        <dbReference type="ARBA" id="ARBA00022618"/>
    </source>
</evidence>
<feature type="compositionally biased region" description="Low complexity" evidence="11">
    <location>
        <begin position="160"/>
        <end position="182"/>
    </location>
</feature>
<keyword evidence="14" id="KW-1185">Reference proteome</keyword>
<organism evidence="13 14">
    <name type="scientific">Testicularia cyperi</name>
    <dbReference type="NCBI Taxonomy" id="1882483"/>
    <lineage>
        <taxon>Eukaryota</taxon>
        <taxon>Fungi</taxon>
        <taxon>Dikarya</taxon>
        <taxon>Basidiomycota</taxon>
        <taxon>Ustilaginomycotina</taxon>
        <taxon>Ustilaginomycetes</taxon>
        <taxon>Ustilaginales</taxon>
        <taxon>Anthracoideaceae</taxon>
        <taxon>Testicularia</taxon>
    </lineage>
</organism>
<keyword evidence="6" id="KW-0498">Mitosis</keyword>
<evidence type="ECO:0000256" key="3">
    <source>
        <dbReference type="ARBA" id="ARBA00022454"/>
    </source>
</evidence>
<dbReference type="Proteomes" id="UP000246740">
    <property type="component" value="Unassembled WGS sequence"/>
</dbReference>
<keyword evidence="8" id="KW-0539">Nucleus</keyword>
<evidence type="ECO:0000256" key="11">
    <source>
        <dbReference type="SAM" id="MobiDB-lite"/>
    </source>
</evidence>
<keyword evidence="7" id="KW-0862">Zinc</keyword>
<dbReference type="GO" id="GO:0005634">
    <property type="term" value="C:nucleus"/>
    <property type="evidence" value="ECO:0007669"/>
    <property type="project" value="UniProtKB-SubCell"/>
</dbReference>
<evidence type="ECO:0000313" key="13">
    <source>
        <dbReference type="EMBL" id="PWY99479.1"/>
    </source>
</evidence>
<evidence type="ECO:0000256" key="9">
    <source>
        <dbReference type="ARBA" id="ARBA00023306"/>
    </source>
</evidence>
<dbReference type="STRING" id="1882483.A0A317XNN7"/>
<keyword evidence="3" id="KW-0158">Chromosome</keyword>
<dbReference type="InterPro" id="IPR034752">
    <property type="entry name" value="Mis18"/>
</dbReference>
<dbReference type="AlphaFoldDB" id="A0A317XNN7"/>
<dbReference type="GO" id="GO:0000785">
    <property type="term" value="C:chromatin"/>
    <property type="evidence" value="ECO:0007669"/>
    <property type="project" value="TreeGrafter"/>
</dbReference>
<keyword evidence="10" id="KW-0137">Centromere</keyword>
<keyword evidence="5" id="KW-0479">Metal-binding</keyword>
<keyword evidence="4" id="KW-0132">Cell division</keyword>
<evidence type="ECO:0000256" key="6">
    <source>
        <dbReference type="ARBA" id="ARBA00022776"/>
    </source>
</evidence>
<evidence type="ECO:0000256" key="5">
    <source>
        <dbReference type="ARBA" id="ARBA00022723"/>
    </source>
</evidence>
<feature type="compositionally biased region" description="Basic residues" evidence="11">
    <location>
        <begin position="148"/>
        <end position="159"/>
    </location>
</feature>
<dbReference type="GO" id="GO:0051301">
    <property type="term" value="P:cell division"/>
    <property type="evidence" value="ECO:0007669"/>
    <property type="project" value="UniProtKB-KW"/>
</dbReference>
<evidence type="ECO:0000256" key="10">
    <source>
        <dbReference type="ARBA" id="ARBA00023328"/>
    </source>
</evidence>
<dbReference type="InterPro" id="IPR004910">
    <property type="entry name" value="Yippee/Mis18/Cereblon"/>
</dbReference>
<feature type="compositionally biased region" description="Low complexity" evidence="11">
    <location>
        <begin position="365"/>
        <end position="379"/>
    </location>
</feature>
<keyword evidence="9" id="KW-0131">Cell cycle</keyword>
<evidence type="ECO:0000256" key="7">
    <source>
        <dbReference type="ARBA" id="ARBA00022833"/>
    </source>
</evidence>
<comment type="subcellular location">
    <subcellularLocation>
        <location evidence="2">Chromosome</location>
        <location evidence="2">Centromere</location>
    </subcellularLocation>
    <subcellularLocation>
        <location evidence="1">Nucleus</location>
    </subcellularLocation>
</comment>
<evidence type="ECO:0000256" key="8">
    <source>
        <dbReference type="ARBA" id="ARBA00023242"/>
    </source>
</evidence>
<dbReference type="GO" id="GO:0046872">
    <property type="term" value="F:metal ion binding"/>
    <property type="evidence" value="ECO:0007669"/>
    <property type="project" value="UniProtKB-KW"/>
</dbReference>
<gene>
    <name evidence="13" type="ORF">BCV70DRAFT_201045</name>
</gene>
<evidence type="ECO:0000256" key="1">
    <source>
        <dbReference type="ARBA" id="ARBA00004123"/>
    </source>
</evidence>
<feature type="region of interest" description="Disordered" evidence="11">
    <location>
        <begin position="125"/>
        <end position="229"/>
    </location>
</feature>
<proteinExistence type="predicted"/>
<evidence type="ECO:0000313" key="14">
    <source>
        <dbReference type="Proteomes" id="UP000246740"/>
    </source>
</evidence>
<feature type="region of interest" description="Disordered" evidence="11">
    <location>
        <begin position="342"/>
        <end position="405"/>
    </location>
</feature>
<dbReference type="PANTHER" id="PTHR16431">
    <property type="entry name" value="NEUROGENIC PROTEIN MASTERMIND"/>
    <property type="match status" value="1"/>
</dbReference>
<sequence length="460" mass="49848">MCTTSSRGKNDCTAVDSGATWGLQERCSFSLTIGALRSMPPGKRPRTSKDSTDPSALDPHYFDSVPGSSLLAASSHLHPHHHQSRSSNTLPAPATTAAEMYAHNSLQPNGAAGYDSAAYSPNFSNHSAQVPYTSNTEDINPPPPARATRGRGRPRRVRGVTRTESASTRRGGASSSAVPASARRVEATPSPDHPPPSRGGHLDIDVDFDGNPGKRQRKSKQKEEEDDEDLTLNPLVFQCRGCFRLLGDSLSFISTDYDLGYVVLSTVSEVVSQQTTYETSLEPGKDLGSTFARLDCAGCGAILGRNYRTTPRELDGLRDCFSLEVERIHTYQLGSNCTQQLESVQHHKHPDPSLLKPGDSQGSNLTTTTSATTATGSLGARKRPTVSLDPENEGTDKRHVPSQTDLQTLEAKVERTRAFTIELSDRLIKAEADIRATEHQIRDLRHNPNTSTLNTHTAPS</sequence>
<dbReference type="GO" id="GO:0000775">
    <property type="term" value="C:chromosome, centromeric region"/>
    <property type="evidence" value="ECO:0007669"/>
    <property type="project" value="UniProtKB-SubCell"/>
</dbReference>
<dbReference type="GO" id="GO:0007059">
    <property type="term" value="P:chromosome segregation"/>
    <property type="evidence" value="ECO:0007669"/>
    <property type="project" value="TreeGrafter"/>
</dbReference>
<evidence type="ECO:0000256" key="2">
    <source>
        <dbReference type="ARBA" id="ARBA00004584"/>
    </source>
</evidence>
<name>A0A317XNN7_9BASI</name>
<reference evidence="13 14" key="1">
    <citation type="journal article" date="2018" name="Mol. Biol. Evol.">
        <title>Broad Genomic Sampling Reveals a Smut Pathogenic Ancestry of the Fungal Clade Ustilaginomycotina.</title>
        <authorList>
            <person name="Kijpornyongpan T."/>
            <person name="Mondo S.J."/>
            <person name="Barry K."/>
            <person name="Sandor L."/>
            <person name="Lee J."/>
            <person name="Lipzen A."/>
            <person name="Pangilinan J."/>
            <person name="LaButti K."/>
            <person name="Hainaut M."/>
            <person name="Henrissat B."/>
            <person name="Grigoriev I.V."/>
            <person name="Spatafora J.W."/>
            <person name="Aime M.C."/>
        </authorList>
    </citation>
    <scope>NUCLEOTIDE SEQUENCE [LARGE SCALE GENOMIC DNA]</scope>
    <source>
        <strain evidence="13 14">MCA 3645</strain>
    </source>
</reference>
<dbReference type="PROSITE" id="PS51793">
    <property type="entry name" value="MIS18"/>
    <property type="match status" value="1"/>
</dbReference>